<evidence type="ECO:0000313" key="7">
    <source>
        <dbReference type="EMBL" id="WNH53573.1"/>
    </source>
</evidence>
<evidence type="ECO:0000256" key="5">
    <source>
        <dbReference type="SAM" id="Phobius"/>
    </source>
</evidence>
<evidence type="ECO:0000256" key="3">
    <source>
        <dbReference type="ARBA" id="ARBA00022989"/>
    </source>
</evidence>
<keyword evidence="4 5" id="KW-0472">Membrane</keyword>
<feature type="transmembrane region" description="Helical" evidence="5">
    <location>
        <begin position="348"/>
        <end position="370"/>
    </location>
</feature>
<proteinExistence type="predicted"/>
<dbReference type="PANTHER" id="PTHR37422">
    <property type="entry name" value="TEICHURONIC ACID BIOSYNTHESIS PROTEIN TUAE"/>
    <property type="match status" value="1"/>
</dbReference>
<organism evidence="7 8">
    <name type="scientific">Stenotrophomonas oahuensis</name>
    <dbReference type="NCBI Taxonomy" id="3003271"/>
    <lineage>
        <taxon>Bacteria</taxon>
        <taxon>Pseudomonadati</taxon>
        <taxon>Pseudomonadota</taxon>
        <taxon>Gammaproteobacteria</taxon>
        <taxon>Lysobacterales</taxon>
        <taxon>Lysobacteraceae</taxon>
        <taxon>Stenotrophomonas</taxon>
    </lineage>
</organism>
<sequence>MSTTDGGSAGYYLLVLLSMIVLAVVRPTQVGQRWCDNRREYVWMEAAMGVMLVGVLTSLLVHGLWKGSEVEKAVRFFSVGLILAAALRIPRAVLAHAVFGLMLGIWYAVINLGWLVVKSGGARPATTQFNTVTYGDLTLLFSVLAFVMMGVRITRFRRTEFAFKLITGIAGVAGFVATQTRGGLLAIPFFLFVGLLIQGRRMNRFKVLASVLLLGTAGAIVASDASMRERIELGVNEFDQCQVAHLADTSVCIRLQLWRAAGHMIHSEPVFGVGGGDRFREELAQLATEGQVTPMVARDFGETHNDLLYFLATYGVLGGLGLLLLYFAPGWVFARRLRLSMTDRTTRLFAGAGLMICVGYVVFGLTEMMFRDMRSASFYATWMALFLALSDPLRLRDPTSR</sequence>
<feature type="domain" description="O-antigen ligase-related" evidence="6">
    <location>
        <begin position="169"/>
        <end position="322"/>
    </location>
</feature>
<dbReference type="InterPro" id="IPR051533">
    <property type="entry name" value="WaaL-like"/>
</dbReference>
<feature type="transmembrane region" description="Helical" evidence="5">
    <location>
        <begin position="161"/>
        <end position="177"/>
    </location>
</feature>
<feature type="transmembrane region" description="Helical" evidence="5">
    <location>
        <begin position="73"/>
        <end position="90"/>
    </location>
</feature>
<evidence type="ECO:0000259" key="6">
    <source>
        <dbReference type="Pfam" id="PF04932"/>
    </source>
</evidence>
<feature type="transmembrane region" description="Helical" evidence="5">
    <location>
        <begin position="307"/>
        <end position="327"/>
    </location>
</feature>
<name>A0ABY9YTR7_9GAMM</name>
<keyword evidence="3 5" id="KW-1133">Transmembrane helix</keyword>
<reference evidence="7 8" key="1">
    <citation type="submission" date="2022-12" db="EMBL/GenBank/DDBJ databases">
        <title>Two new species, Stenotrophomonas aracearum and Stenotrophomonas oahuensis, isolated from Anthurium (Araceae family) in Hawaii.</title>
        <authorList>
            <person name="Chunag S.C."/>
            <person name="Dobhal S."/>
            <person name="Alvarez A."/>
            <person name="Arif M."/>
        </authorList>
    </citation>
    <scope>NUCLEOTIDE SEQUENCE [LARGE SCALE GENOMIC DNA]</scope>
    <source>
        <strain evidence="7 8">A5586</strain>
    </source>
</reference>
<dbReference type="EMBL" id="CP115541">
    <property type="protein sequence ID" value="WNH53573.1"/>
    <property type="molecule type" value="Genomic_DNA"/>
</dbReference>
<accession>A0ABY9YTR7</accession>
<keyword evidence="2 5" id="KW-0812">Transmembrane</keyword>
<dbReference type="Proteomes" id="UP001302072">
    <property type="component" value="Chromosome"/>
</dbReference>
<keyword evidence="8" id="KW-1185">Reference proteome</keyword>
<evidence type="ECO:0000256" key="2">
    <source>
        <dbReference type="ARBA" id="ARBA00022692"/>
    </source>
</evidence>
<comment type="subcellular location">
    <subcellularLocation>
        <location evidence="1">Membrane</location>
        <topology evidence="1">Multi-pass membrane protein</topology>
    </subcellularLocation>
</comment>
<feature type="transmembrane region" description="Helical" evidence="5">
    <location>
        <begin position="12"/>
        <end position="29"/>
    </location>
</feature>
<feature type="transmembrane region" description="Helical" evidence="5">
    <location>
        <begin position="41"/>
        <end position="61"/>
    </location>
</feature>
<feature type="transmembrane region" description="Helical" evidence="5">
    <location>
        <begin position="97"/>
        <end position="117"/>
    </location>
</feature>
<dbReference type="InterPro" id="IPR007016">
    <property type="entry name" value="O-antigen_ligase-rel_domated"/>
</dbReference>
<keyword evidence="7" id="KW-0436">Ligase</keyword>
<dbReference type="Pfam" id="PF04932">
    <property type="entry name" value="Wzy_C"/>
    <property type="match status" value="1"/>
</dbReference>
<protein>
    <submittedName>
        <fullName evidence="7">O-antigen ligase family protein</fullName>
    </submittedName>
</protein>
<gene>
    <name evidence="7" type="ORF">PDM29_04635</name>
</gene>
<evidence type="ECO:0000313" key="8">
    <source>
        <dbReference type="Proteomes" id="UP001302072"/>
    </source>
</evidence>
<dbReference type="RefSeq" id="WP_311192717.1">
    <property type="nucleotide sequence ID" value="NZ_CP115541.1"/>
</dbReference>
<feature type="transmembrane region" description="Helical" evidence="5">
    <location>
        <begin position="183"/>
        <end position="198"/>
    </location>
</feature>
<evidence type="ECO:0000256" key="1">
    <source>
        <dbReference type="ARBA" id="ARBA00004141"/>
    </source>
</evidence>
<feature type="transmembrane region" description="Helical" evidence="5">
    <location>
        <begin position="137"/>
        <end position="154"/>
    </location>
</feature>
<evidence type="ECO:0000256" key="4">
    <source>
        <dbReference type="ARBA" id="ARBA00023136"/>
    </source>
</evidence>
<dbReference type="GO" id="GO:0016874">
    <property type="term" value="F:ligase activity"/>
    <property type="evidence" value="ECO:0007669"/>
    <property type="project" value="UniProtKB-KW"/>
</dbReference>
<dbReference type="PANTHER" id="PTHR37422:SF23">
    <property type="entry name" value="TEICHURONIC ACID BIOSYNTHESIS PROTEIN TUAE"/>
    <property type="match status" value="1"/>
</dbReference>